<dbReference type="GO" id="GO:0003735">
    <property type="term" value="F:structural constituent of ribosome"/>
    <property type="evidence" value="ECO:0007669"/>
    <property type="project" value="InterPro"/>
</dbReference>
<evidence type="ECO:0008006" key="7">
    <source>
        <dbReference type="Google" id="ProtNLM"/>
    </source>
</evidence>
<keyword evidence="5" id="KW-0687">Ribonucleoprotein</keyword>
<keyword evidence="3" id="KW-0694">RNA-binding</keyword>
<sequence length="88" mass="10036">MPITKSAKKALRQSIKRRTKNLLYKNKIKNLIKEVQKLVADKKIEEAKKILPKVYKILDKAGKVGVIKLRTADRRKSRIARLIGGSKA</sequence>
<dbReference type="GO" id="GO:0070181">
    <property type="term" value="F:small ribosomal subunit rRNA binding"/>
    <property type="evidence" value="ECO:0007669"/>
    <property type="project" value="TreeGrafter"/>
</dbReference>
<dbReference type="PANTHER" id="PTHR33398:SF1">
    <property type="entry name" value="SMALL RIBOSOMAL SUBUNIT PROTEIN BS20C"/>
    <property type="match status" value="1"/>
</dbReference>
<evidence type="ECO:0000256" key="2">
    <source>
        <dbReference type="ARBA" id="ARBA00022730"/>
    </source>
</evidence>
<dbReference type="Pfam" id="PF01649">
    <property type="entry name" value="Ribosomal_S20p"/>
    <property type="match status" value="1"/>
</dbReference>
<accession>A0A0F9XXH5</accession>
<protein>
    <recommendedName>
        <fullName evidence="7">30S ribosomal protein S20</fullName>
    </recommendedName>
</protein>
<dbReference type="GO" id="GO:0005829">
    <property type="term" value="C:cytosol"/>
    <property type="evidence" value="ECO:0007669"/>
    <property type="project" value="TreeGrafter"/>
</dbReference>
<evidence type="ECO:0000256" key="3">
    <source>
        <dbReference type="ARBA" id="ARBA00022884"/>
    </source>
</evidence>
<dbReference type="Gene3D" id="1.20.58.110">
    <property type="entry name" value="Ribosomal protein S20"/>
    <property type="match status" value="1"/>
</dbReference>
<keyword evidence="4" id="KW-0689">Ribosomal protein</keyword>
<comment type="caution">
    <text evidence="6">The sequence shown here is derived from an EMBL/GenBank/DDBJ whole genome shotgun (WGS) entry which is preliminary data.</text>
</comment>
<keyword evidence="2" id="KW-0699">rRNA-binding</keyword>
<dbReference type="GO" id="GO:0015935">
    <property type="term" value="C:small ribosomal subunit"/>
    <property type="evidence" value="ECO:0007669"/>
    <property type="project" value="TreeGrafter"/>
</dbReference>
<dbReference type="InterPro" id="IPR002583">
    <property type="entry name" value="Ribosomal_bS20"/>
</dbReference>
<reference evidence="6" key="1">
    <citation type="journal article" date="2015" name="Nature">
        <title>Complex archaea that bridge the gap between prokaryotes and eukaryotes.</title>
        <authorList>
            <person name="Spang A."/>
            <person name="Saw J.H."/>
            <person name="Jorgensen S.L."/>
            <person name="Zaremba-Niedzwiedzka K."/>
            <person name="Martijn J."/>
            <person name="Lind A.E."/>
            <person name="van Eijk R."/>
            <person name="Schleper C."/>
            <person name="Guy L."/>
            <person name="Ettema T.J."/>
        </authorList>
    </citation>
    <scope>NUCLEOTIDE SEQUENCE</scope>
</reference>
<proteinExistence type="inferred from homology"/>
<dbReference type="AlphaFoldDB" id="A0A0F9XXH5"/>
<dbReference type="EMBL" id="LAZR01000060">
    <property type="protein sequence ID" value="KKN97098.1"/>
    <property type="molecule type" value="Genomic_DNA"/>
</dbReference>
<evidence type="ECO:0000256" key="4">
    <source>
        <dbReference type="ARBA" id="ARBA00022980"/>
    </source>
</evidence>
<name>A0A0F9XXH5_9ZZZZ</name>
<dbReference type="SUPFAM" id="SSF46992">
    <property type="entry name" value="Ribosomal protein S20"/>
    <property type="match status" value="1"/>
</dbReference>
<gene>
    <name evidence="6" type="ORF">LCGC14_0160560</name>
</gene>
<dbReference type="NCBIfam" id="TIGR00029">
    <property type="entry name" value="S20"/>
    <property type="match status" value="1"/>
</dbReference>
<organism evidence="6">
    <name type="scientific">marine sediment metagenome</name>
    <dbReference type="NCBI Taxonomy" id="412755"/>
    <lineage>
        <taxon>unclassified sequences</taxon>
        <taxon>metagenomes</taxon>
        <taxon>ecological metagenomes</taxon>
    </lineage>
</organism>
<evidence type="ECO:0000256" key="5">
    <source>
        <dbReference type="ARBA" id="ARBA00023274"/>
    </source>
</evidence>
<evidence type="ECO:0000313" key="6">
    <source>
        <dbReference type="EMBL" id="KKN97098.1"/>
    </source>
</evidence>
<dbReference type="HAMAP" id="MF_00500">
    <property type="entry name" value="Ribosomal_bS20"/>
    <property type="match status" value="1"/>
</dbReference>
<dbReference type="GO" id="GO:0006412">
    <property type="term" value="P:translation"/>
    <property type="evidence" value="ECO:0007669"/>
    <property type="project" value="InterPro"/>
</dbReference>
<dbReference type="InterPro" id="IPR036510">
    <property type="entry name" value="Ribosomal_bS20_sf"/>
</dbReference>
<comment type="similarity">
    <text evidence="1">Belongs to the bacterial ribosomal protein bS20 family.</text>
</comment>
<dbReference type="PANTHER" id="PTHR33398">
    <property type="entry name" value="30S RIBOSOMAL PROTEIN S20"/>
    <property type="match status" value="1"/>
</dbReference>
<evidence type="ECO:0000256" key="1">
    <source>
        <dbReference type="ARBA" id="ARBA00007634"/>
    </source>
</evidence>